<accession>A0A1H2X2V5</accession>
<dbReference type="PROSITE" id="PS51257">
    <property type="entry name" value="PROKAR_LIPOPROTEIN"/>
    <property type="match status" value="1"/>
</dbReference>
<dbReference type="OrthoDB" id="9789227at2"/>
<dbReference type="PANTHER" id="PTHR34933:SF1">
    <property type="entry name" value="FLAGELLAR L-RING PROTEIN"/>
    <property type="match status" value="1"/>
</dbReference>
<evidence type="ECO:0000256" key="5">
    <source>
        <dbReference type="ARBA" id="ARBA00023143"/>
    </source>
</evidence>
<evidence type="ECO:0000313" key="10">
    <source>
        <dbReference type="Proteomes" id="UP000199118"/>
    </source>
</evidence>
<comment type="similarity">
    <text evidence="2 7">Belongs to the FlgH family.</text>
</comment>
<dbReference type="Proteomes" id="UP000199118">
    <property type="component" value="Unassembled WGS sequence"/>
</dbReference>
<name>A0A1H2X2V5_9RHOB</name>
<dbReference type="HAMAP" id="MF_00415">
    <property type="entry name" value="FlgH"/>
    <property type="match status" value="1"/>
</dbReference>
<keyword evidence="9" id="KW-0282">Flagellum</keyword>
<reference evidence="9 10" key="1">
    <citation type="submission" date="2016-10" db="EMBL/GenBank/DDBJ databases">
        <authorList>
            <person name="de Groot N.N."/>
        </authorList>
    </citation>
    <scope>NUCLEOTIDE SEQUENCE [LARGE SCALE GENOMIC DNA]</scope>
    <source>
        <strain evidence="9 10">DSM 17890</strain>
    </source>
</reference>
<proteinExistence type="inferred from homology"/>
<dbReference type="AlphaFoldDB" id="A0A1H2X2V5"/>
<dbReference type="NCBIfam" id="NF001305">
    <property type="entry name" value="PRK00249.1-5"/>
    <property type="match status" value="1"/>
</dbReference>
<gene>
    <name evidence="7" type="primary">flgH</name>
    <name evidence="9" type="ORF">SAMN05444336_102587</name>
</gene>
<keyword evidence="3 7" id="KW-0732">Signal</keyword>
<comment type="function">
    <text evidence="1 7">Assembles around the rod to form the L-ring and probably protects the motor/basal body from shearing forces during rotation.</text>
</comment>
<evidence type="ECO:0000256" key="2">
    <source>
        <dbReference type="ARBA" id="ARBA00006929"/>
    </source>
</evidence>
<evidence type="ECO:0000256" key="4">
    <source>
        <dbReference type="ARBA" id="ARBA00023136"/>
    </source>
</evidence>
<keyword evidence="5 7" id="KW-0975">Bacterial flagellum</keyword>
<dbReference type="STRING" id="356660.SAMN05444336_102587"/>
<evidence type="ECO:0000313" key="9">
    <source>
        <dbReference type="EMBL" id="SDW87202.1"/>
    </source>
</evidence>
<dbReference type="Pfam" id="PF02107">
    <property type="entry name" value="FlgH"/>
    <property type="match status" value="1"/>
</dbReference>
<keyword evidence="9" id="KW-0966">Cell projection</keyword>
<dbReference type="GO" id="GO:0071973">
    <property type="term" value="P:bacterial-type flagellum-dependent cell motility"/>
    <property type="evidence" value="ECO:0007669"/>
    <property type="project" value="InterPro"/>
</dbReference>
<keyword evidence="4 7" id="KW-0472">Membrane</keyword>
<keyword evidence="9" id="KW-0969">Cilium</keyword>
<dbReference type="GO" id="GO:0003774">
    <property type="term" value="F:cytoskeletal motor activity"/>
    <property type="evidence" value="ECO:0007669"/>
    <property type="project" value="InterPro"/>
</dbReference>
<dbReference type="EMBL" id="FNMZ01000002">
    <property type="protein sequence ID" value="SDW87202.1"/>
    <property type="molecule type" value="Genomic_DNA"/>
</dbReference>
<organism evidence="9 10">
    <name type="scientific">Albimonas donghaensis</name>
    <dbReference type="NCBI Taxonomy" id="356660"/>
    <lineage>
        <taxon>Bacteria</taxon>
        <taxon>Pseudomonadati</taxon>
        <taxon>Pseudomonadota</taxon>
        <taxon>Alphaproteobacteria</taxon>
        <taxon>Rhodobacterales</taxon>
        <taxon>Paracoccaceae</taxon>
        <taxon>Albimonas</taxon>
    </lineage>
</organism>
<evidence type="ECO:0000256" key="7">
    <source>
        <dbReference type="HAMAP-Rule" id="MF_00415"/>
    </source>
</evidence>
<feature type="region of interest" description="Disordered" evidence="8">
    <location>
        <begin position="32"/>
        <end position="71"/>
    </location>
</feature>
<dbReference type="RefSeq" id="WP_092680805.1">
    <property type="nucleotide sequence ID" value="NZ_FNMZ01000002.1"/>
</dbReference>
<keyword evidence="7" id="KW-0449">Lipoprotein</keyword>
<feature type="compositionally biased region" description="Pro residues" evidence="8">
    <location>
        <begin position="58"/>
        <end position="68"/>
    </location>
</feature>
<sequence length="252" mass="26787">MTAPAFRPASRALALTLALTAGCADRLENIGRAPDFTAPGEAQQPAPPVTPQRVALATPPPKPAPPPYAVASLWRSGPESLFGDRRASTQGDILTVVIEIDDEAQIDNATERNRSNSEDLSVSALFGLPALIDNAFDVPLDPAAGLGSSSSSSGDGSVQRSEQITLRIAATVVDVLPNGHLVVAGNQEVRVNYELRDLQVAGIVRPNDISRKNEITYDKMAEARIAYGGRGQITDVQQPRYGQQVLDVLLPF</sequence>
<keyword evidence="10" id="KW-1185">Reference proteome</keyword>
<evidence type="ECO:0000256" key="6">
    <source>
        <dbReference type="ARBA" id="ARBA00023237"/>
    </source>
</evidence>
<comment type="subunit">
    <text evidence="7">The basal body constitutes a major portion of the flagellar organelle and consists of four rings (L,P,S, and M) mounted on a central rod.</text>
</comment>
<dbReference type="GO" id="GO:0009279">
    <property type="term" value="C:cell outer membrane"/>
    <property type="evidence" value="ECO:0007669"/>
    <property type="project" value="UniProtKB-SubCell"/>
</dbReference>
<dbReference type="InterPro" id="IPR000527">
    <property type="entry name" value="Flag_Lring"/>
</dbReference>
<evidence type="ECO:0000256" key="1">
    <source>
        <dbReference type="ARBA" id="ARBA00002591"/>
    </source>
</evidence>
<protein>
    <recommendedName>
        <fullName evidence="7">Flagellar L-ring protein</fullName>
    </recommendedName>
    <alternativeName>
        <fullName evidence="7">Basal body L-ring protein</fullName>
    </alternativeName>
</protein>
<evidence type="ECO:0000256" key="8">
    <source>
        <dbReference type="SAM" id="MobiDB-lite"/>
    </source>
</evidence>
<dbReference type="GO" id="GO:0009427">
    <property type="term" value="C:bacterial-type flagellum basal body, distal rod, L ring"/>
    <property type="evidence" value="ECO:0007669"/>
    <property type="project" value="InterPro"/>
</dbReference>
<dbReference type="PRINTS" id="PR01008">
    <property type="entry name" value="FLGLRINGFLGH"/>
</dbReference>
<comment type="subcellular location">
    <subcellularLocation>
        <location evidence="7">Cell outer membrane</location>
        <topology evidence="7">Lipid-anchor</topology>
    </subcellularLocation>
    <subcellularLocation>
        <location evidence="7">Bacterial flagellum basal body</location>
    </subcellularLocation>
</comment>
<keyword evidence="6 7" id="KW-0998">Cell outer membrane</keyword>
<dbReference type="PANTHER" id="PTHR34933">
    <property type="entry name" value="FLAGELLAR L-RING PROTEIN"/>
    <property type="match status" value="1"/>
</dbReference>
<evidence type="ECO:0000256" key="3">
    <source>
        <dbReference type="ARBA" id="ARBA00022729"/>
    </source>
</evidence>